<organism evidence="1">
    <name type="scientific">Streptomyces sp. NBC_00003</name>
    <dbReference type="NCBI Taxonomy" id="2903608"/>
    <lineage>
        <taxon>Bacteria</taxon>
        <taxon>Bacillati</taxon>
        <taxon>Actinomycetota</taxon>
        <taxon>Actinomycetes</taxon>
        <taxon>Kitasatosporales</taxon>
        <taxon>Streptomycetaceae</taxon>
        <taxon>Streptomyces</taxon>
    </lineage>
</organism>
<sequence>MSTIDAKPLTATERELAALDCDRVLVGFQFKPSPLEIGRLTVTVRNHGEHLRASVEALPPNNRTRRSDAALRDWADLVARGPEPVPLGAWTYLRALARTVRAFLEVLECVDVAPR</sequence>
<proteinExistence type="predicted"/>
<accession>A0AAU2V6I5</accession>
<name>A0AAU2V6I5_9ACTN</name>
<reference evidence="1" key="1">
    <citation type="submission" date="2022-10" db="EMBL/GenBank/DDBJ databases">
        <title>The complete genomes of actinobacterial strains from the NBC collection.</title>
        <authorList>
            <person name="Joergensen T.S."/>
            <person name="Alvarez Arevalo M."/>
            <person name="Sterndorff E.B."/>
            <person name="Faurdal D."/>
            <person name="Vuksanovic O."/>
            <person name="Mourched A.-S."/>
            <person name="Charusanti P."/>
            <person name="Shaw S."/>
            <person name="Blin K."/>
            <person name="Weber T."/>
        </authorList>
    </citation>
    <scope>NUCLEOTIDE SEQUENCE</scope>
    <source>
        <strain evidence="1">NBC_00003</strain>
    </source>
</reference>
<evidence type="ECO:0000313" key="1">
    <source>
        <dbReference type="EMBL" id="WTW62960.1"/>
    </source>
</evidence>
<gene>
    <name evidence="1" type="ORF">OG549_21165</name>
</gene>
<dbReference type="Pfam" id="PF19979">
    <property type="entry name" value="DUF6415"/>
    <property type="match status" value="1"/>
</dbReference>
<dbReference type="InterPro" id="IPR046300">
    <property type="entry name" value="DUF6415"/>
</dbReference>
<dbReference type="EMBL" id="CP108318">
    <property type="protein sequence ID" value="WTW62960.1"/>
    <property type="molecule type" value="Genomic_DNA"/>
</dbReference>
<protein>
    <submittedName>
        <fullName evidence="1">DUF6415 family natural product biosynthesis protein</fullName>
    </submittedName>
</protein>
<dbReference type="AlphaFoldDB" id="A0AAU2V6I5"/>